<dbReference type="Gene3D" id="1.10.8.260">
    <property type="entry name" value="HI0933 insert domain-like"/>
    <property type="match status" value="1"/>
</dbReference>
<sequence>MVSRDDRATVAVIGAGPAGLMAAEAAAAAGCAVDVFDRMPSPARKFLMAGKSGLNISRIEEDFATAYRCRELTPMIKVFGPQEVRAWMDGLDQPSFVGSTGRVFPEAMKASPLLRAWLARLEGLGVRLHRRARWTGWDGAALAFEDGTRIAADATVLALGGASWRRLGSDGLWAEFPELSAQVAPFAPSNVGFRVDWSLHMARHFGAAVKNTGLIVDGTTHRGEFTISAAGIEGGGLYPLTPRLRDGAPLALDLKPDLDAGAVRERLARRGKRSLSEHLRKALRLDPVQIALLREFGGPLPADPTGRIKALPVPLAGPRPMDEAISTAGGLRWDALDGGLMLRHRPGTFAAGEMLDWEAPTGGYLLTACLATGLWAGRHAASWAQDAESRARPRSGR</sequence>
<evidence type="ECO:0000256" key="1">
    <source>
        <dbReference type="ARBA" id="ARBA00001974"/>
    </source>
</evidence>
<dbReference type="PANTHER" id="PTHR42887:SF1">
    <property type="entry name" value="BLR3961 PROTEIN"/>
    <property type="match status" value="1"/>
</dbReference>
<reference evidence="6 7" key="1">
    <citation type="submission" date="2015-09" db="EMBL/GenBank/DDBJ databases">
        <authorList>
            <person name="Jackson K.R."/>
            <person name="Lunt B.L."/>
            <person name="Fisher J.N.B."/>
            <person name="Gardner A.V."/>
            <person name="Bailey M.E."/>
            <person name="Deus L.M."/>
            <person name="Earl A.S."/>
            <person name="Gibby P.D."/>
            <person name="Hartmann K.A."/>
            <person name="Liu J.E."/>
            <person name="Manci A.M."/>
            <person name="Nielsen D.A."/>
            <person name="Solomon M.B."/>
            <person name="Breakwell D.P."/>
            <person name="Burnett S.H."/>
            <person name="Grose J.H."/>
        </authorList>
    </citation>
    <scope>NUCLEOTIDE SEQUENCE [LARGE SCALE GENOMIC DNA]</scope>
    <source>
        <strain evidence="6 7">CECT 7799</strain>
    </source>
</reference>
<dbReference type="InterPro" id="IPR055178">
    <property type="entry name" value="RsdA/BaiN/AoA(So)-like_dom"/>
</dbReference>
<dbReference type="InterPro" id="IPR023166">
    <property type="entry name" value="BaiN-like_dom_sf"/>
</dbReference>
<dbReference type="Gene3D" id="3.50.50.60">
    <property type="entry name" value="FAD/NAD(P)-binding domain"/>
    <property type="match status" value="1"/>
</dbReference>
<organism evidence="6 7">
    <name type="scientific">Jannaschia seosinensis</name>
    <dbReference type="NCBI Taxonomy" id="313367"/>
    <lineage>
        <taxon>Bacteria</taxon>
        <taxon>Pseudomonadati</taxon>
        <taxon>Pseudomonadota</taxon>
        <taxon>Alphaproteobacteria</taxon>
        <taxon>Rhodobacterales</taxon>
        <taxon>Roseobacteraceae</taxon>
        <taxon>Jannaschia</taxon>
    </lineage>
</organism>
<dbReference type="InterPro" id="IPR057661">
    <property type="entry name" value="RsdA/BaiN/AoA(So)_Rossmann"/>
</dbReference>
<dbReference type="STRING" id="313367.JSE7799_03439"/>
<dbReference type="AlphaFoldDB" id="A0A0M7BFS7"/>
<keyword evidence="3" id="KW-0274">FAD</keyword>
<dbReference type="OrthoDB" id="5288829at2"/>
<dbReference type="PANTHER" id="PTHR42887">
    <property type="entry name" value="OS12G0638800 PROTEIN"/>
    <property type="match status" value="1"/>
</dbReference>
<evidence type="ECO:0000313" key="6">
    <source>
        <dbReference type="EMBL" id="CUH40704.1"/>
    </source>
</evidence>
<dbReference type="PRINTS" id="PR00419">
    <property type="entry name" value="ADXRDTASE"/>
</dbReference>
<dbReference type="InterPro" id="IPR004792">
    <property type="entry name" value="BaiN-like"/>
</dbReference>
<keyword evidence="2" id="KW-0285">Flavoprotein</keyword>
<evidence type="ECO:0000256" key="3">
    <source>
        <dbReference type="ARBA" id="ARBA00022827"/>
    </source>
</evidence>
<evidence type="ECO:0000259" key="5">
    <source>
        <dbReference type="Pfam" id="PF22780"/>
    </source>
</evidence>
<protein>
    <submittedName>
        <fullName evidence="6">Putative glutamate synthase subunit beta</fullName>
    </submittedName>
</protein>
<evidence type="ECO:0000259" key="4">
    <source>
        <dbReference type="Pfam" id="PF03486"/>
    </source>
</evidence>
<evidence type="ECO:0000313" key="7">
    <source>
        <dbReference type="Proteomes" id="UP000049455"/>
    </source>
</evidence>
<accession>A0A0M7BFS7</accession>
<feature type="domain" description="RsdA/BaiN/AoA(So)-like Rossmann fold-like" evidence="4">
    <location>
        <begin position="9"/>
        <end position="378"/>
    </location>
</feature>
<dbReference type="NCBIfam" id="TIGR03862">
    <property type="entry name" value="flavo_PP4765"/>
    <property type="match status" value="1"/>
</dbReference>
<feature type="domain" description="RsdA/BaiN/AoA(So)-like insert" evidence="5">
    <location>
        <begin position="188"/>
        <end position="326"/>
    </location>
</feature>
<dbReference type="Pfam" id="PF03486">
    <property type="entry name" value="HI0933_like"/>
    <property type="match status" value="1"/>
</dbReference>
<dbReference type="RefSeq" id="WP_055664707.1">
    <property type="nucleotide sequence ID" value="NZ_CYPR01000228.1"/>
</dbReference>
<dbReference type="InterPro" id="IPR036188">
    <property type="entry name" value="FAD/NAD-bd_sf"/>
</dbReference>
<dbReference type="Proteomes" id="UP000049455">
    <property type="component" value="Unassembled WGS sequence"/>
</dbReference>
<comment type="cofactor">
    <cofactor evidence="1">
        <name>FAD</name>
        <dbReference type="ChEBI" id="CHEBI:57692"/>
    </cofactor>
</comment>
<dbReference type="EMBL" id="CYPR01000228">
    <property type="protein sequence ID" value="CUH40704.1"/>
    <property type="molecule type" value="Genomic_DNA"/>
</dbReference>
<evidence type="ECO:0000256" key="2">
    <source>
        <dbReference type="ARBA" id="ARBA00022630"/>
    </source>
</evidence>
<dbReference type="NCBIfam" id="TIGR00275">
    <property type="entry name" value="aminoacetone oxidase family FAD-binding enzyme"/>
    <property type="match status" value="1"/>
</dbReference>
<dbReference type="SUPFAM" id="SSF160996">
    <property type="entry name" value="HI0933 insert domain-like"/>
    <property type="match status" value="1"/>
</dbReference>
<dbReference type="SUPFAM" id="SSF51905">
    <property type="entry name" value="FAD/NAD(P)-binding domain"/>
    <property type="match status" value="1"/>
</dbReference>
<dbReference type="InterPro" id="IPR022460">
    <property type="entry name" value="Flavoprotein_PP4765"/>
</dbReference>
<gene>
    <name evidence="6" type="ORF">JSE7799_03439</name>
</gene>
<dbReference type="Gene3D" id="2.40.30.10">
    <property type="entry name" value="Translation factors"/>
    <property type="match status" value="1"/>
</dbReference>
<dbReference type="Pfam" id="PF22780">
    <property type="entry name" value="HI0933_like_1st"/>
    <property type="match status" value="1"/>
</dbReference>
<proteinExistence type="predicted"/>
<keyword evidence="7" id="KW-1185">Reference proteome</keyword>
<name>A0A0M7BFS7_9RHOB</name>